<sequence length="368" mass="42679">MQLKIGEVFKQLRIAHSITQEKLADYLNVSAQSISKWENGLSYPDITLIPTIALFFNVSTDELFSLSTYTHTQKFTDYKMQYDALKRKGSIRECIALCREMFVEYPRNYIVLSDLADSLISCYEGLDANHQLAVDNHYLDEAVKLNELILSDCNDLNLKLHATLMLCKYYPLVNQKDKALTLIEQFSSLDSCKERLLEEVLEGEACIKQQQTNLLKLTDLIAQTLIHLSFTKGKNIPHLSMDEKIDFVLSANKLYQLIIPDENYLYFHSSLARNHRRLADLYLAKHDPESCLLHLNQAFYHAKCYDELPSSSHYTSPFISFCEFDKNTYPNNEEVNECERLRYMMTAQGVFDTLNKEPRFIKLVEKLT</sequence>
<dbReference type="InterPro" id="IPR001387">
    <property type="entry name" value="Cro/C1-type_HTH"/>
</dbReference>
<proteinExistence type="predicted"/>
<dbReference type="Proteomes" id="UP000655830">
    <property type="component" value="Unassembled WGS sequence"/>
</dbReference>
<protein>
    <submittedName>
        <fullName evidence="3">Helix-turn-helix transcriptional regulator</fullName>
    </submittedName>
</protein>
<evidence type="ECO:0000313" key="3">
    <source>
        <dbReference type="EMBL" id="MBC8580721.1"/>
    </source>
</evidence>
<dbReference type="Gene3D" id="1.10.260.40">
    <property type="entry name" value="lambda repressor-like DNA-binding domains"/>
    <property type="match status" value="1"/>
</dbReference>
<evidence type="ECO:0000313" key="4">
    <source>
        <dbReference type="Proteomes" id="UP000655830"/>
    </source>
</evidence>
<dbReference type="SUPFAM" id="SSF47413">
    <property type="entry name" value="lambda repressor-like DNA-binding domains"/>
    <property type="match status" value="1"/>
</dbReference>
<reference evidence="3" key="1">
    <citation type="submission" date="2020-08" db="EMBL/GenBank/DDBJ databases">
        <title>Genome public.</title>
        <authorList>
            <person name="Liu C."/>
            <person name="Sun Q."/>
        </authorList>
    </citation>
    <scope>NUCLEOTIDE SEQUENCE</scope>
    <source>
        <strain evidence="3">NSJ-12</strain>
    </source>
</reference>
<evidence type="ECO:0000256" key="1">
    <source>
        <dbReference type="ARBA" id="ARBA00023125"/>
    </source>
</evidence>
<dbReference type="AlphaFoldDB" id="A0A926EGI1"/>
<keyword evidence="1" id="KW-0238">DNA-binding</keyword>
<evidence type="ECO:0000259" key="2">
    <source>
        <dbReference type="PROSITE" id="PS50943"/>
    </source>
</evidence>
<dbReference type="PANTHER" id="PTHR46558:SF11">
    <property type="entry name" value="HTH-TYPE TRANSCRIPTIONAL REGULATOR XRE"/>
    <property type="match status" value="1"/>
</dbReference>
<gene>
    <name evidence="3" type="ORF">H8718_14465</name>
</gene>
<dbReference type="GO" id="GO:0003677">
    <property type="term" value="F:DNA binding"/>
    <property type="evidence" value="ECO:0007669"/>
    <property type="project" value="UniProtKB-KW"/>
</dbReference>
<dbReference type="CDD" id="cd00093">
    <property type="entry name" value="HTH_XRE"/>
    <property type="match status" value="1"/>
</dbReference>
<dbReference type="Pfam" id="PF01381">
    <property type="entry name" value="HTH_3"/>
    <property type="match status" value="1"/>
</dbReference>
<dbReference type="RefSeq" id="WP_249333436.1">
    <property type="nucleotide sequence ID" value="NZ_JACRSY010000026.1"/>
</dbReference>
<dbReference type="PANTHER" id="PTHR46558">
    <property type="entry name" value="TRACRIPTIONAL REGULATORY PROTEIN-RELATED-RELATED"/>
    <property type="match status" value="1"/>
</dbReference>
<accession>A0A926EGI1</accession>
<feature type="domain" description="HTH cro/C1-type" evidence="2">
    <location>
        <begin position="9"/>
        <end position="63"/>
    </location>
</feature>
<keyword evidence="4" id="KW-1185">Reference proteome</keyword>
<dbReference type="EMBL" id="JACRSY010000026">
    <property type="protein sequence ID" value="MBC8580721.1"/>
    <property type="molecule type" value="Genomic_DNA"/>
</dbReference>
<dbReference type="PROSITE" id="PS50943">
    <property type="entry name" value="HTH_CROC1"/>
    <property type="match status" value="1"/>
</dbReference>
<organism evidence="3 4">
    <name type="scientific">Zhenhengia yiwuensis</name>
    <dbReference type="NCBI Taxonomy" id="2763666"/>
    <lineage>
        <taxon>Bacteria</taxon>
        <taxon>Bacillati</taxon>
        <taxon>Bacillota</taxon>
        <taxon>Clostridia</taxon>
        <taxon>Lachnospirales</taxon>
        <taxon>Lachnospiraceae</taxon>
        <taxon>Zhenhengia</taxon>
    </lineage>
</organism>
<dbReference type="SMART" id="SM00530">
    <property type="entry name" value="HTH_XRE"/>
    <property type="match status" value="1"/>
</dbReference>
<name>A0A926EGI1_9FIRM</name>
<comment type="caution">
    <text evidence="3">The sequence shown here is derived from an EMBL/GenBank/DDBJ whole genome shotgun (WGS) entry which is preliminary data.</text>
</comment>
<dbReference type="InterPro" id="IPR010982">
    <property type="entry name" value="Lambda_DNA-bd_dom_sf"/>
</dbReference>